<dbReference type="Pfam" id="PF00672">
    <property type="entry name" value="HAMP"/>
    <property type="match status" value="1"/>
</dbReference>
<dbReference type="SUPFAM" id="SSF158472">
    <property type="entry name" value="HAMP domain-like"/>
    <property type="match status" value="1"/>
</dbReference>
<name>A0A1I2JWD1_9BACI</name>
<evidence type="ECO:0000313" key="18">
    <source>
        <dbReference type="EMBL" id="SFF59145.1"/>
    </source>
</evidence>
<feature type="coiled-coil region" evidence="14">
    <location>
        <begin position="215"/>
        <end position="242"/>
    </location>
</feature>
<dbReference type="SMART" id="SM00304">
    <property type="entry name" value="HAMP"/>
    <property type="match status" value="1"/>
</dbReference>
<gene>
    <name evidence="18" type="ORF">SAMN05216353_102234</name>
</gene>
<evidence type="ECO:0000256" key="11">
    <source>
        <dbReference type="ARBA" id="ARBA00022989"/>
    </source>
</evidence>
<dbReference type="Gene3D" id="1.10.287.130">
    <property type="match status" value="1"/>
</dbReference>
<keyword evidence="9 18" id="KW-0418">Kinase</keyword>
<dbReference type="SMART" id="SM00388">
    <property type="entry name" value="HisKA"/>
    <property type="match status" value="1"/>
</dbReference>
<dbReference type="PANTHER" id="PTHR45528">
    <property type="entry name" value="SENSOR HISTIDINE KINASE CPXA"/>
    <property type="match status" value="1"/>
</dbReference>
<keyword evidence="14" id="KW-0175">Coiled coil</keyword>
<evidence type="ECO:0000256" key="8">
    <source>
        <dbReference type="ARBA" id="ARBA00022741"/>
    </source>
</evidence>
<dbReference type="Proteomes" id="UP000198897">
    <property type="component" value="Unassembled WGS sequence"/>
</dbReference>
<keyword evidence="6" id="KW-0808">Transferase</keyword>
<keyword evidence="10" id="KW-0067">ATP-binding</keyword>
<evidence type="ECO:0000256" key="5">
    <source>
        <dbReference type="ARBA" id="ARBA00022553"/>
    </source>
</evidence>
<evidence type="ECO:0000256" key="1">
    <source>
        <dbReference type="ARBA" id="ARBA00000085"/>
    </source>
</evidence>
<keyword evidence="12" id="KW-0902">Two-component regulatory system</keyword>
<feature type="domain" description="HAMP" evidence="17">
    <location>
        <begin position="182"/>
        <end position="234"/>
    </location>
</feature>
<feature type="domain" description="Histidine kinase" evidence="16">
    <location>
        <begin position="242"/>
        <end position="456"/>
    </location>
</feature>
<evidence type="ECO:0000259" key="17">
    <source>
        <dbReference type="PROSITE" id="PS50885"/>
    </source>
</evidence>
<evidence type="ECO:0000256" key="7">
    <source>
        <dbReference type="ARBA" id="ARBA00022692"/>
    </source>
</evidence>
<dbReference type="Gene3D" id="3.30.565.10">
    <property type="entry name" value="Histidine kinase-like ATPase, C-terminal domain"/>
    <property type="match status" value="1"/>
</dbReference>
<organism evidence="18 19">
    <name type="scientific">Halobacillus alkaliphilus</name>
    <dbReference type="NCBI Taxonomy" id="396056"/>
    <lineage>
        <taxon>Bacteria</taxon>
        <taxon>Bacillati</taxon>
        <taxon>Bacillota</taxon>
        <taxon>Bacilli</taxon>
        <taxon>Bacillales</taxon>
        <taxon>Bacillaceae</taxon>
        <taxon>Halobacillus</taxon>
    </lineage>
</organism>
<dbReference type="InterPro" id="IPR003661">
    <property type="entry name" value="HisK_dim/P_dom"/>
</dbReference>
<keyword evidence="11 15" id="KW-1133">Transmembrane helix</keyword>
<evidence type="ECO:0000256" key="13">
    <source>
        <dbReference type="ARBA" id="ARBA00023136"/>
    </source>
</evidence>
<dbReference type="SMART" id="SM00387">
    <property type="entry name" value="HATPase_c"/>
    <property type="match status" value="1"/>
</dbReference>
<dbReference type="Pfam" id="PF00512">
    <property type="entry name" value="HisKA"/>
    <property type="match status" value="1"/>
</dbReference>
<dbReference type="EMBL" id="FOOG01000002">
    <property type="protein sequence ID" value="SFF59145.1"/>
    <property type="molecule type" value="Genomic_DNA"/>
</dbReference>
<dbReference type="EC" id="2.7.13.3" evidence="3"/>
<comment type="catalytic activity">
    <reaction evidence="1">
        <text>ATP + protein L-histidine = ADP + protein N-phospho-L-histidine.</text>
        <dbReference type="EC" id="2.7.13.3"/>
    </reaction>
</comment>
<comment type="subcellular location">
    <subcellularLocation>
        <location evidence="2">Cell membrane</location>
        <topology evidence="2">Multi-pass membrane protein</topology>
    </subcellularLocation>
</comment>
<dbReference type="InterPro" id="IPR003660">
    <property type="entry name" value="HAMP_dom"/>
</dbReference>
<dbReference type="AlphaFoldDB" id="A0A1I2JWD1"/>
<evidence type="ECO:0000256" key="4">
    <source>
        <dbReference type="ARBA" id="ARBA00022475"/>
    </source>
</evidence>
<feature type="transmembrane region" description="Helical" evidence="15">
    <location>
        <begin position="12"/>
        <end position="32"/>
    </location>
</feature>
<evidence type="ECO:0000256" key="12">
    <source>
        <dbReference type="ARBA" id="ARBA00023012"/>
    </source>
</evidence>
<dbReference type="PRINTS" id="PR00344">
    <property type="entry name" value="BCTRLSENSOR"/>
</dbReference>
<evidence type="ECO:0000313" key="19">
    <source>
        <dbReference type="Proteomes" id="UP000198897"/>
    </source>
</evidence>
<dbReference type="InterPro" id="IPR005467">
    <property type="entry name" value="His_kinase_dom"/>
</dbReference>
<sequence>MRRRISLKLGMLFFILMILIELSLFFVLYTNISNHQIDEVLDGLLARGGSHRNVLEKNFDQGTLNHVVLMESEAETDVVITDEKGQILSSSSILEEYQRELIESQEKAQPDQGRIIESEWKTEPYVATLSPIVRNGNIEGYVYMFSPSTIIRNLTSHLSQQFIFVMILTLLVTLIVVFTLSKLITKPLIRMKEETEKLSRGETTVELDDHYKDELGVLARSINRLAEDLERMKQERNDFLSSIAHELRTPLTYLKGYADIASREETNESDRQNYLMIIKEESENLTTMIKQLFYLAQMDENTFTIHPERCELKSLLAQAEESIYPFVNKREAEISIDCPSDLYVYADPVRFKQVIVNILDNAIRYSGEHPVISIEVVDKPDTCEIRLKDQGPGVPEEALPYLFERLYRTDKSRSRDYGGTGLGLAIVKEIVDMHGGKVEARNEQGLLIVVNWPKEGRV</sequence>
<dbReference type="GO" id="GO:0005886">
    <property type="term" value="C:plasma membrane"/>
    <property type="evidence" value="ECO:0007669"/>
    <property type="project" value="UniProtKB-SubCell"/>
</dbReference>
<dbReference type="FunFam" id="3.30.565.10:FF:000006">
    <property type="entry name" value="Sensor histidine kinase WalK"/>
    <property type="match status" value="1"/>
</dbReference>
<dbReference type="RefSeq" id="WP_175477779.1">
    <property type="nucleotide sequence ID" value="NZ_FOOG01000002.1"/>
</dbReference>
<evidence type="ECO:0000256" key="14">
    <source>
        <dbReference type="SAM" id="Coils"/>
    </source>
</evidence>
<evidence type="ECO:0000256" key="9">
    <source>
        <dbReference type="ARBA" id="ARBA00022777"/>
    </source>
</evidence>
<proteinExistence type="predicted"/>
<evidence type="ECO:0000256" key="10">
    <source>
        <dbReference type="ARBA" id="ARBA00022840"/>
    </source>
</evidence>
<evidence type="ECO:0000256" key="15">
    <source>
        <dbReference type="SAM" id="Phobius"/>
    </source>
</evidence>
<dbReference type="Pfam" id="PF02518">
    <property type="entry name" value="HATPase_c"/>
    <property type="match status" value="1"/>
</dbReference>
<keyword evidence="13 15" id="KW-0472">Membrane</keyword>
<evidence type="ECO:0000256" key="3">
    <source>
        <dbReference type="ARBA" id="ARBA00012438"/>
    </source>
</evidence>
<keyword evidence="4" id="KW-1003">Cell membrane</keyword>
<feature type="transmembrane region" description="Helical" evidence="15">
    <location>
        <begin position="162"/>
        <end position="184"/>
    </location>
</feature>
<keyword evidence="19" id="KW-1185">Reference proteome</keyword>
<dbReference type="InterPro" id="IPR036097">
    <property type="entry name" value="HisK_dim/P_sf"/>
</dbReference>
<dbReference type="PROSITE" id="PS50109">
    <property type="entry name" value="HIS_KIN"/>
    <property type="match status" value="1"/>
</dbReference>
<protein>
    <recommendedName>
        <fullName evidence="3">histidine kinase</fullName>
        <ecNumber evidence="3">2.7.13.3</ecNumber>
    </recommendedName>
</protein>
<reference evidence="19" key="1">
    <citation type="submission" date="2016-10" db="EMBL/GenBank/DDBJ databases">
        <authorList>
            <person name="Varghese N."/>
            <person name="Submissions S."/>
        </authorList>
    </citation>
    <scope>NUCLEOTIDE SEQUENCE [LARGE SCALE GENOMIC DNA]</scope>
    <source>
        <strain evidence="19">FP5</strain>
    </source>
</reference>
<accession>A0A1I2JWD1</accession>
<dbReference type="CDD" id="cd00075">
    <property type="entry name" value="HATPase"/>
    <property type="match status" value="1"/>
</dbReference>
<keyword evidence="5" id="KW-0597">Phosphoprotein</keyword>
<dbReference type="FunFam" id="1.10.287.130:FF:000001">
    <property type="entry name" value="Two-component sensor histidine kinase"/>
    <property type="match status" value="1"/>
</dbReference>
<dbReference type="Gene3D" id="6.10.340.10">
    <property type="match status" value="1"/>
</dbReference>
<dbReference type="CDD" id="cd00082">
    <property type="entry name" value="HisKA"/>
    <property type="match status" value="1"/>
</dbReference>
<dbReference type="InterPro" id="IPR004358">
    <property type="entry name" value="Sig_transdc_His_kin-like_C"/>
</dbReference>
<dbReference type="PANTHER" id="PTHR45528:SF1">
    <property type="entry name" value="SENSOR HISTIDINE KINASE CPXA"/>
    <property type="match status" value="1"/>
</dbReference>
<keyword evidence="8" id="KW-0547">Nucleotide-binding</keyword>
<evidence type="ECO:0000259" key="16">
    <source>
        <dbReference type="PROSITE" id="PS50109"/>
    </source>
</evidence>
<dbReference type="InterPro" id="IPR036890">
    <property type="entry name" value="HATPase_C_sf"/>
</dbReference>
<dbReference type="GO" id="GO:0000155">
    <property type="term" value="F:phosphorelay sensor kinase activity"/>
    <property type="evidence" value="ECO:0007669"/>
    <property type="project" value="InterPro"/>
</dbReference>
<keyword evidence="7 15" id="KW-0812">Transmembrane</keyword>
<dbReference type="PROSITE" id="PS50885">
    <property type="entry name" value="HAMP"/>
    <property type="match status" value="1"/>
</dbReference>
<dbReference type="InterPro" id="IPR003594">
    <property type="entry name" value="HATPase_dom"/>
</dbReference>
<dbReference type="SUPFAM" id="SSF55874">
    <property type="entry name" value="ATPase domain of HSP90 chaperone/DNA topoisomerase II/histidine kinase"/>
    <property type="match status" value="1"/>
</dbReference>
<dbReference type="GO" id="GO:0005524">
    <property type="term" value="F:ATP binding"/>
    <property type="evidence" value="ECO:0007669"/>
    <property type="project" value="UniProtKB-KW"/>
</dbReference>
<evidence type="ECO:0000256" key="6">
    <source>
        <dbReference type="ARBA" id="ARBA00022679"/>
    </source>
</evidence>
<dbReference type="SUPFAM" id="SSF47384">
    <property type="entry name" value="Homodimeric domain of signal transducing histidine kinase"/>
    <property type="match status" value="1"/>
</dbReference>
<dbReference type="CDD" id="cd06225">
    <property type="entry name" value="HAMP"/>
    <property type="match status" value="1"/>
</dbReference>
<dbReference type="InterPro" id="IPR050398">
    <property type="entry name" value="HssS/ArlS-like"/>
</dbReference>
<evidence type="ECO:0000256" key="2">
    <source>
        <dbReference type="ARBA" id="ARBA00004651"/>
    </source>
</evidence>